<reference evidence="1" key="1">
    <citation type="submission" date="2025-08" db="UniProtKB">
        <authorList>
            <consortium name="Ensembl"/>
        </authorList>
    </citation>
    <scope>IDENTIFICATION</scope>
</reference>
<evidence type="ECO:0000313" key="1">
    <source>
        <dbReference type="Ensembl" id="ENSMMSP00000027574.1"/>
    </source>
</evidence>
<keyword evidence="2" id="KW-1185">Reference proteome</keyword>
<dbReference type="GeneTree" id="ENSGT00960000189745"/>
<dbReference type="Ensembl" id="ENSMMST00000030386.1">
    <property type="protein sequence ID" value="ENSMMSP00000027574.1"/>
    <property type="gene ID" value="ENSMMSG00000020684.1"/>
</dbReference>
<protein>
    <submittedName>
        <fullName evidence="1">Uncharacterized protein</fullName>
    </submittedName>
</protein>
<dbReference type="AlphaFoldDB" id="A0A8C6E8I3"/>
<name>A0A8C6E8I3_MOSMO</name>
<sequence length="133" mass="14891">SFIVPPCQDICLKPGSLNSHPTHLLKSQLVLEEVEDDVLKRCMSPSEGTRGENQGSIYHGALLPGRLLWRKWPMASSLHDTSPHLFSSVLLSSTAQDHLDFCCHYPWRLLPLTSVPEPQNIRICGFHGSFALF</sequence>
<evidence type="ECO:0000313" key="2">
    <source>
        <dbReference type="Proteomes" id="UP000694544"/>
    </source>
</evidence>
<proteinExistence type="predicted"/>
<accession>A0A8C6E8I3</accession>
<dbReference type="Proteomes" id="UP000694544">
    <property type="component" value="Unplaced"/>
</dbReference>
<reference evidence="1" key="2">
    <citation type="submission" date="2025-09" db="UniProtKB">
        <authorList>
            <consortium name="Ensembl"/>
        </authorList>
    </citation>
    <scope>IDENTIFICATION</scope>
</reference>
<organism evidence="1 2">
    <name type="scientific">Moschus moschiferus</name>
    <name type="common">Siberian musk deer</name>
    <name type="synonym">Moschus sibiricus</name>
    <dbReference type="NCBI Taxonomy" id="68415"/>
    <lineage>
        <taxon>Eukaryota</taxon>
        <taxon>Metazoa</taxon>
        <taxon>Chordata</taxon>
        <taxon>Craniata</taxon>
        <taxon>Vertebrata</taxon>
        <taxon>Euteleostomi</taxon>
        <taxon>Mammalia</taxon>
        <taxon>Eutheria</taxon>
        <taxon>Laurasiatheria</taxon>
        <taxon>Artiodactyla</taxon>
        <taxon>Ruminantia</taxon>
        <taxon>Pecora</taxon>
        <taxon>Moschidae</taxon>
        <taxon>Moschus</taxon>
    </lineage>
</organism>